<dbReference type="InterPro" id="IPR012336">
    <property type="entry name" value="Thioredoxin-like_fold"/>
</dbReference>
<sequence>MASSQPKSTLYRGSPDHGGFGGSPFSTKLEFRFRHAKLPYNVAAGSPKTGPKGKVPYVDLSVFQTSDASAGPSLMGDSTFIIQHLLASHRLPDLNEDLSDEQRLNDLALRALLEEKLYFYLMRERWLDNYYTQRDTALYAIPYPIRIFVGLLVHRTVTSTLHGQGVGRLTGEEVRGLETEIWQTLESVLEQRMRKATPQKVFWALGGKQPTEADATLFGFIVSVLATETAPESKKMVKKFPCVSEYAKRIHRQYFPDYEMWT</sequence>
<dbReference type="AlphaFoldDB" id="A0AA38X806"/>
<dbReference type="SFLD" id="SFLDS00019">
    <property type="entry name" value="Glutathione_Transferase_(cytos"/>
    <property type="match status" value="1"/>
</dbReference>
<organism evidence="4 5">
    <name type="scientific">Cladophialophora chaetospira</name>
    <dbReference type="NCBI Taxonomy" id="386627"/>
    <lineage>
        <taxon>Eukaryota</taxon>
        <taxon>Fungi</taxon>
        <taxon>Dikarya</taxon>
        <taxon>Ascomycota</taxon>
        <taxon>Pezizomycotina</taxon>
        <taxon>Eurotiomycetes</taxon>
        <taxon>Chaetothyriomycetidae</taxon>
        <taxon>Chaetothyriales</taxon>
        <taxon>Herpotrichiellaceae</taxon>
        <taxon>Cladophialophora</taxon>
    </lineage>
</organism>
<feature type="domain" description="Thioredoxin-like fold" evidence="3">
    <location>
        <begin position="24"/>
        <end position="129"/>
    </location>
</feature>
<reference evidence="4" key="1">
    <citation type="submission" date="2022-10" db="EMBL/GenBank/DDBJ databases">
        <title>Culturing micro-colonial fungi from biological soil crusts in the Mojave desert and describing Neophaeococcomyces mojavensis, and introducing the new genera and species Taxawa tesnikishii.</title>
        <authorList>
            <person name="Kurbessoian T."/>
            <person name="Stajich J.E."/>
        </authorList>
    </citation>
    <scope>NUCLEOTIDE SEQUENCE</scope>
    <source>
        <strain evidence="4">TK_41</strain>
    </source>
</reference>
<comment type="similarity">
    <text evidence="1">Belongs to the FAX family.</text>
</comment>
<keyword evidence="5" id="KW-1185">Reference proteome</keyword>
<dbReference type="SFLD" id="SFLDG01200">
    <property type="entry name" value="SUF1.1"/>
    <property type="match status" value="1"/>
</dbReference>
<dbReference type="Proteomes" id="UP001172673">
    <property type="component" value="Unassembled WGS sequence"/>
</dbReference>
<gene>
    <name evidence="4" type="ORF">H2200_007466</name>
</gene>
<dbReference type="EMBL" id="JAPDRK010000010">
    <property type="protein sequence ID" value="KAJ9608478.1"/>
    <property type="molecule type" value="Genomic_DNA"/>
</dbReference>
<protein>
    <recommendedName>
        <fullName evidence="3">Thioredoxin-like fold domain-containing protein</fullName>
    </recommendedName>
</protein>
<dbReference type="PANTHER" id="PTHR12289">
    <property type="entry name" value="METAXIN RELATED"/>
    <property type="match status" value="1"/>
</dbReference>
<evidence type="ECO:0000256" key="2">
    <source>
        <dbReference type="SAM" id="MobiDB-lite"/>
    </source>
</evidence>
<comment type="caution">
    <text evidence="4">The sequence shown here is derived from an EMBL/GenBank/DDBJ whole genome shotgun (WGS) entry which is preliminary data.</text>
</comment>
<dbReference type="InterPro" id="IPR040079">
    <property type="entry name" value="Glutathione_S-Trfase"/>
</dbReference>
<evidence type="ECO:0000259" key="3">
    <source>
        <dbReference type="Pfam" id="PF17172"/>
    </source>
</evidence>
<dbReference type="Pfam" id="PF17172">
    <property type="entry name" value="GST_N_4"/>
    <property type="match status" value="1"/>
</dbReference>
<feature type="region of interest" description="Disordered" evidence="2">
    <location>
        <begin position="1"/>
        <end position="20"/>
    </location>
</feature>
<accession>A0AA38X806</accession>
<dbReference type="GO" id="GO:0005737">
    <property type="term" value="C:cytoplasm"/>
    <property type="evidence" value="ECO:0007669"/>
    <property type="project" value="TreeGrafter"/>
</dbReference>
<dbReference type="SFLD" id="SFLDG01180">
    <property type="entry name" value="SUF1"/>
    <property type="match status" value="1"/>
</dbReference>
<proteinExistence type="inferred from homology"/>
<dbReference type="InterPro" id="IPR026928">
    <property type="entry name" value="FAX/IsoI-like"/>
</dbReference>
<dbReference type="PANTHER" id="PTHR12289:SF41">
    <property type="entry name" value="FAILED AXON CONNECTIONS-RELATED"/>
    <property type="match status" value="1"/>
</dbReference>
<name>A0AA38X806_9EURO</name>
<evidence type="ECO:0000313" key="4">
    <source>
        <dbReference type="EMBL" id="KAJ9608478.1"/>
    </source>
</evidence>
<evidence type="ECO:0000313" key="5">
    <source>
        <dbReference type="Proteomes" id="UP001172673"/>
    </source>
</evidence>
<dbReference type="InterPro" id="IPR050931">
    <property type="entry name" value="Mito_Protein_Transport_Metaxin"/>
</dbReference>
<evidence type="ECO:0000256" key="1">
    <source>
        <dbReference type="ARBA" id="ARBA00006475"/>
    </source>
</evidence>